<gene>
    <name evidence="2" type="ORF">URODEC1_LOCUS52727</name>
</gene>
<sequence>MATCRSITPPRRRFSFQFPPSQVCNRLAKSKMAPSFPGSSSKRPLDMVLYDPAAAAKRARQEEAASTSSSSSASSATTAAALFVRAASAPPPFGDFEPISAVPISAVPSQLLPPPPPLLAGREEPPCLRSHFLAALGLRGDLPVHFIDDKHLTGTDLDPHQNRLRLPMDGAVHRLRPLLTPAELHAANLLLLPDPKPRAQPPKKPQGGGAVAEDEKAGKKPKAKGKVHGGLRVNLVSLAAGAKELLLSRWDSTHATVVKGEGYLDFVVRRCGFMEGDAVEIWAFVQRRVRLFGADVCGGSLLHVLLVKKGQGCCYCHDLPPAPAPAVHPSIGRELVVA</sequence>
<accession>A0ABC9AEW2</accession>
<proteinExistence type="predicted"/>
<dbReference type="AlphaFoldDB" id="A0ABC9AEW2"/>
<evidence type="ECO:0000313" key="3">
    <source>
        <dbReference type="Proteomes" id="UP001497457"/>
    </source>
</evidence>
<evidence type="ECO:0000313" key="2">
    <source>
        <dbReference type="EMBL" id="CAL4974774.1"/>
    </source>
</evidence>
<dbReference type="EMBL" id="OZ075130">
    <property type="protein sequence ID" value="CAL4974774.1"/>
    <property type="molecule type" value="Genomic_DNA"/>
</dbReference>
<dbReference type="Proteomes" id="UP001497457">
    <property type="component" value="Chromosome 20rd"/>
</dbReference>
<protein>
    <submittedName>
        <fullName evidence="2">Uncharacterized protein</fullName>
    </submittedName>
</protein>
<dbReference type="PANTHER" id="PTHR34397">
    <property type="entry name" value="OS05G0237600 PROTEIN"/>
    <property type="match status" value="1"/>
</dbReference>
<organism evidence="2 3">
    <name type="scientific">Urochloa decumbens</name>
    <dbReference type="NCBI Taxonomy" id="240449"/>
    <lineage>
        <taxon>Eukaryota</taxon>
        <taxon>Viridiplantae</taxon>
        <taxon>Streptophyta</taxon>
        <taxon>Embryophyta</taxon>
        <taxon>Tracheophyta</taxon>
        <taxon>Spermatophyta</taxon>
        <taxon>Magnoliopsida</taxon>
        <taxon>Liliopsida</taxon>
        <taxon>Poales</taxon>
        <taxon>Poaceae</taxon>
        <taxon>PACMAD clade</taxon>
        <taxon>Panicoideae</taxon>
        <taxon>Panicodae</taxon>
        <taxon>Paniceae</taxon>
        <taxon>Melinidinae</taxon>
        <taxon>Urochloa</taxon>
    </lineage>
</organism>
<feature type="region of interest" description="Disordered" evidence="1">
    <location>
        <begin position="193"/>
        <end position="226"/>
    </location>
</feature>
<dbReference type="PANTHER" id="PTHR34397:SF17">
    <property type="entry name" value="OS08G0290200 PROTEIN"/>
    <property type="match status" value="1"/>
</dbReference>
<reference evidence="2" key="1">
    <citation type="submission" date="2024-10" db="EMBL/GenBank/DDBJ databases">
        <authorList>
            <person name="Ryan C."/>
        </authorList>
    </citation>
    <scope>NUCLEOTIDE SEQUENCE [LARGE SCALE GENOMIC DNA]</scope>
</reference>
<keyword evidence="3" id="KW-1185">Reference proteome</keyword>
<name>A0ABC9AEW2_9POAL</name>
<evidence type="ECO:0000256" key="1">
    <source>
        <dbReference type="SAM" id="MobiDB-lite"/>
    </source>
</evidence>